<evidence type="ECO:0000259" key="3">
    <source>
        <dbReference type="Pfam" id="PF23598"/>
    </source>
</evidence>
<evidence type="ECO:0000313" key="4">
    <source>
        <dbReference type="EMBL" id="KAJ1703905.1"/>
    </source>
</evidence>
<dbReference type="OrthoDB" id="672665at2759"/>
<keyword evidence="2" id="KW-1133">Transmembrane helix</keyword>
<sequence length="416" mass="47772">MIQVSKRDYYGGFIKRCRIHDLLHDLAIRKAREENFLVVFPKTDGVRRLAIHDKEPSGELMASVVSNLRALWCRERLPNVSLFTHLKVLSGTTDLYEPDKFGKLSLLRYVKVRLAVYSKDKDYFGKFIGGMSLGPPPSIDLTNLQTLTGVRARESWVAQGSPKLPNVKYLEICVPKAQGGVQWDAIVTLLNTMKDLVVLYLWGPDIPLKIIDMRHFPFRCHLTNLTIFDTSRGDEDEEQRALPDYPQPPNQIVLDVGMLPKYLIKLELTNIKFREDPFAVVEMLENLRYLHLQRSKLLLRLCCSATGFGKLEELELSSLTGLEEWEIEEGAMPMLKNLDVDSCPGLRVPLGLQYLTVLQCLNWTHNGTSDTENNEIRSICKHPEFVSMYLEVSLFLITLFYFSAMYFFFLYSFPFG</sequence>
<dbReference type="PANTHER" id="PTHR15140:SF37">
    <property type="entry name" value="UBIQUITIN-LIKE DOMAIN-CONTAINING PROTEIN"/>
    <property type="match status" value="1"/>
</dbReference>
<name>A0A9Q0HZM3_9POAL</name>
<proteinExistence type="predicted"/>
<dbReference type="EMBL" id="JAMQYH010000001">
    <property type="protein sequence ID" value="KAJ1703905.1"/>
    <property type="molecule type" value="Genomic_DNA"/>
</dbReference>
<evidence type="ECO:0000313" key="5">
    <source>
        <dbReference type="Proteomes" id="UP001151287"/>
    </source>
</evidence>
<reference evidence="4" key="1">
    <citation type="journal article" date="2022" name="Cell">
        <title>Repeat-based holocentromeres influence genome architecture and karyotype evolution.</title>
        <authorList>
            <person name="Hofstatter P.G."/>
            <person name="Thangavel G."/>
            <person name="Lux T."/>
            <person name="Neumann P."/>
            <person name="Vondrak T."/>
            <person name="Novak P."/>
            <person name="Zhang M."/>
            <person name="Costa L."/>
            <person name="Castellani M."/>
            <person name="Scott A."/>
            <person name="Toegelov H."/>
            <person name="Fuchs J."/>
            <person name="Mata-Sucre Y."/>
            <person name="Dias Y."/>
            <person name="Vanzela A.L.L."/>
            <person name="Huettel B."/>
            <person name="Almeida C.C.S."/>
            <person name="Simkova H."/>
            <person name="Souza G."/>
            <person name="Pedrosa-Harand A."/>
            <person name="Macas J."/>
            <person name="Mayer K.F.X."/>
            <person name="Houben A."/>
            <person name="Marques A."/>
        </authorList>
    </citation>
    <scope>NUCLEOTIDE SEQUENCE</scope>
    <source>
        <strain evidence="4">RhyBre1mFocal</strain>
    </source>
</reference>
<comment type="caution">
    <text evidence="4">The sequence shown here is derived from an EMBL/GenBank/DDBJ whole genome shotgun (WGS) entry which is preliminary data.</text>
</comment>
<protein>
    <recommendedName>
        <fullName evidence="3">Disease resistance R13L4/SHOC-2-like LRR domain-containing protein</fullName>
    </recommendedName>
</protein>
<dbReference type="Pfam" id="PF23598">
    <property type="entry name" value="LRR_14"/>
    <property type="match status" value="1"/>
</dbReference>
<dbReference type="AlphaFoldDB" id="A0A9Q0HZM3"/>
<keyword evidence="5" id="KW-1185">Reference proteome</keyword>
<dbReference type="InterPro" id="IPR055414">
    <property type="entry name" value="LRR_R13L4/SHOC2-like"/>
</dbReference>
<evidence type="ECO:0000256" key="1">
    <source>
        <dbReference type="ARBA" id="ARBA00022737"/>
    </source>
</evidence>
<feature type="transmembrane region" description="Helical" evidence="2">
    <location>
        <begin position="388"/>
        <end position="411"/>
    </location>
</feature>
<keyword evidence="2" id="KW-0812">Transmembrane</keyword>
<keyword evidence="2" id="KW-0472">Membrane</keyword>
<gene>
    <name evidence="4" type="ORF">LUZ63_003684</name>
</gene>
<organism evidence="4 5">
    <name type="scientific">Rhynchospora breviuscula</name>
    <dbReference type="NCBI Taxonomy" id="2022672"/>
    <lineage>
        <taxon>Eukaryota</taxon>
        <taxon>Viridiplantae</taxon>
        <taxon>Streptophyta</taxon>
        <taxon>Embryophyta</taxon>
        <taxon>Tracheophyta</taxon>
        <taxon>Spermatophyta</taxon>
        <taxon>Magnoliopsida</taxon>
        <taxon>Liliopsida</taxon>
        <taxon>Poales</taxon>
        <taxon>Cyperaceae</taxon>
        <taxon>Cyperoideae</taxon>
        <taxon>Rhynchosporeae</taxon>
        <taxon>Rhynchospora</taxon>
    </lineage>
</organism>
<dbReference type="Gene3D" id="3.80.10.10">
    <property type="entry name" value="Ribonuclease Inhibitor"/>
    <property type="match status" value="1"/>
</dbReference>
<evidence type="ECO:0000256" key="2">
    <source>
        <dbReference type="SAM" id="Phobius"/>
    </source>
</evidence>
<keyword evidence="1" id="KW-0677">Repeat</keyword>
<accession>A0A9Q0HZM3</accession>
<feature type="domain" description="Disease resistance R13L4/SHOC-2-like LRR" evidence="3">
    <location>
        <begin position="140"/>
        <end position="373"/>
    </location>
</feature>
<dbReference type="Proteomes" id="UP001151287">
    <property type="component" value="Unassembled WGS sequence"/>
</dbReference>
<dbReference type="PANTHER" id="PTHR15140">
    <property type="entry name" value="TUBULIN-SPECIFIC CHAPERONE E"/>
    <property type="match status" value="1"/>
</dbReference>
<dbReference type="InterPro" id="IPR032675">
    <property type="entry name" value="LRR_dom_sf"/>
</dbReference>
<dbReference type="SUPFAM" id="SSF52058">
    <property type="entry name" value="L domain-like"/>
    <property type="match status" value="1"/>
</dbReference>